<dbReference type="InterPro" id="IPR042495">
    <property type="entry name" value="PDGFRL"/>
</dbReference>
<dbReference type="Gene3D" id="2.60.40.10">
    <property type="entry name" value="Immunoglobulins"/>
    <property type="match status" value="1"/>
</dbReference>
<evidence type="ECO:0000256" key="8">
    <source>
        <dbReference type="ARBA" id="ARBA00023180"/>
    </source>
</evidence>
<dbReference type="PANTHER" id="PTHR15360">
    <property type="entry name" value="PLATELET-DERIVED GROWTH FACTOR RECEPTOR LIKE"/>
    <property type="match status" value="1"/>
</dbReference>
<evidence type="ECO:0000256" key="9">
    <source>
        <dbReference type="ARBA" id="ARBA00023319"/>
    </source>
</evidence>
<dbReference type="FunFam" id="2.60.40.10:FF:000907">
    <property type="entry name" value="Platelet-derived growth factor receptor-like protein"/>
    <property type="match status" value="1"/>
</dbReference>
<evidence type="ECO:0000256" key="1">
    <source>
        <dbReference type="ARBA" id="ARBA00004613"/>
    </source>
</evidence>
<keyword evidence="6" id="KW-0677">Repeat</keyword>
<feature type="domain" description="Ig-like" evidence="10">
    <location>
        <begin position="114"/>
        <end position="217"/>
    </location>
</feature>
<dbReference type="Ensembl" id="ENSSSCT00055038132.1">
    <property type="protein sequence ID" value="ENSSSCP00055030294.1"/>
    <property type="gene ID" value="ENSSSCG00055019517.1"/>
</dbReference>
<keyword evidence="4" id="KW-0964">Secreted</keyword>
<dbReference type="PROSITE" id="PS50835">
    <property type="entry name" value="IG_LIKE"/>
    <property type="match status" value="1"/>
</dbReference>
<keyword evidence="7" id="KW-1015">Disulfide bond</keyword>
<evidence type="ECO:0000313" key="11">
    <source>
        <dbReference type="Ensembl" id="ENSSSCP00055030294.1"/>
    </source>
</evidence>
<comment type="subunit">
    <text evidence="2">Forms a complex composed of PDGFRL, TNK2 and GRB2.</text>
</comment>
<evidence type="ECO:0000313" key="12">
    <source>
        <dbReference type="Proteomes" id="UP000694724"/>
    </source>
</evidence>
<dbReference type="PANTHER" id="PTHR15360:SF1">
    <property type="entry name" value="PLATELET-DERIVED GROWTH FACTOR RECEPTOR-LIKE PROTEIN"/>
    <property type="match status" value="1"/>
</dbReference>
<keyword evidence="9" id="KW-0393">Immunoglobulin domain</keyword>
<keyword evidence="8" id="KW-0325">Glycoprotein</keyword>
<dbReference type="InterPro" id="IPR003599">
    <property type="entry name" value="Ig_sub"/>
</dbReference>
<evidence type="ECO:0000256" key="3">
    <source>
        <dbReference type="ARBA" id="ARBA00019671"/>
    </source>
</evidence>
<dbReference type="GO" id="GO:0005576">
    <property type="term" value="C:extracellular region"/>
    <property type="evidence" value="ECO:0007669"/>
    <property type="project" value="UniProtKB-SubCell"/>
</dbReference>
<name>A0A8D1R804_PIG</name>
<accession>A0A8D1R804</accession>
<comment type="subcellular location">
    <subcellularLocation>
        <location evidence="1">Secreted</location>
    </subcellularLocation>
</comment>
<evidence type="ECO:0000256" key="5">
    <source>
        <dbReference type="ARBA" id="ARBA00022729"/>
    </source>
</evidence>
<evidence type="ECO:0000256" key="7">
    <source>
        <dbReference type="ARBA" id="ARBA00023157"/>
    </source>
</evidence>
<dbReference type="AlphaFoldDB" id="A0A8D1R804"/>
<dbReference type="SUPFAM" id="SSF48726">
    <property type="entry name" value="Immunoglobulin"/>
    <property type="match status" value="1"/>
</dbReference>
<evidence type="ECO:0000256" key="4">
    <source>
        <dbReference type="ARBA" id="ARBA00022525"/>
    </source>
</evidence>
<proteinExistence type="predicted"/>
<reference evidence="11" key="1">
    <citation type="submission" date="2025-08" db="UniProtKB">
        <authorList>
            <consortium name="Ensembl"/>
        </authorList>
    </citation>
    <scope>IDENTIFICATION</scope>
</reference>
<dbReference type="Proteomes" id="UP000694724">
    <property type="component" value="Unplaced"/>
</dbReference>
<keyword evidence="5" id="KW-0732">Signal</keyword>
<evidence type="ECO:0000256" key="6">
    <source>
        <dbReference type="ARBA" id="ARBA00022737"/>
    </source>
</evidence>
<dbReference type="SMART" id="SM00409">
    <property type="entry name" value="IG"/>
    <property type="match status" value="1"/>
</dbReference>
<dbReference type="InterPro" id="IPR007110">
    <property type="entry name" value="Ig-like_dom"/>
</dbReference>
<protein>
    <recommendedName>
        <fullName evidence="3">Platelet-derived growth factor receptor-like protein</fullName>
    </recommendedName>
</protein>
<organism evidence="11 12">
    <name type="scientific">Sus scrofa</name>
    <name type="common">Pig</name>
    <dbReference type="NCBI Taxonomy" id="9823"/>
    <lineage>
        <taxon>Eukaryota</taxon>
        <taxon>Metazoa</taxon>
        <taxon>Chordata</taxon>
        <taxon>Craniata</taxon>
        <taxon>Vertebrata</taxon>
        <taxon>Euteleostomi</taxon>
        <taxon>Mammalia</taxon>
        <taxon>Eutheria</taxon>
        <taxon>Laurasiatheria</taxon>
        <taxon>Artiodactyla</taxon>
        <taxon>Suina</taxon>
        <taxon>Suidae</taxon>
        <taxon>Sus</taxon>
    </lineage>
</organism>
<evidence type="ECO:0000259" key="10">
    <source>
        <dbReference type="PROSITE" id="PS50835"/>
    </source>
</evidence>
<sequence length="217" mass="23525">MSLLLPRPFYSLHKSPCQTPGALFLLPSGTATVGESLDDHPVPNTRAEREVVSGRPQGVERGGTMLDGKLQKSRNVAYLPKEETGSVGFSLRRAHRCHLLGPAPCPLPVPSGPPSTTILASANKVKGGDDISVLCTVLGEPDVEVEFRWIYPGLKDERPVTIQDAWRLIHRGLGHTTRISQSVLTVEDLETIDAGYYICTAQNLRGQTTVATTVEFS</sequence>
<dbReference type="InterPro" id="IPR036179">
    <property type="entry name" value="Ig-like_dom_sf"/>
</dbReference>
<evidence type="ECO:0000256" key="2">
    <source>
        <dbReference type="ARBA" id="ARBA00011360"/>
    </source>
</evidence>
<dbReference type="Pfam" id="PF13927">
    <property type="entry name" value="Ig_3"/>
    <property type="match status" value="1"/>
</dbReference>
<dbReference type="InterPro" id="IPR013783">
    <property type="entry name" value="Ig-like_fold"/>
</dbReference>